<dbReference type="PANTHER" id="PTHR11106:SF27">
    <property type="entry name" value="MACRO DOMAIN-CONTAINING PROTEIN"/>
    <property type="match status" value="1"/>
</dbReference>
<dbReference type="EMBL" id="JABEZZ010000013">
    <property type="protein sequence ID" value="MBA0601903.1"/>
    <property type="molecule type" value="Genomic_DNA"/>
</dbReference>
<dbReference type="Proteomes" id="UP000593578">
    <property type="component" value="Unassembled WGS sequence"/>
</dbReference>
<dbReference type="PANTHER" id="PTHR11106">
    <property type="entry name" value="GANGLIOSIDE INDUCED DIFFERENTIATION ASSOCIATED PROTEIN 2-RELATED"/>
    <property type="match status" value="1"/>
</dbReference>
<organism evidence="3 4">
    <name type="scientific">Gossypium raimondii</name>
    <name type="common">Peruvian cotton</name>
    <name type="synonym">Gossypium klotzschianum subsp. raimondii</name>
    <dbReference type="NCBI Taxonomy" id="29730"/>
    <lineage>
        <taxon>Eukaryota</taxon>
        <taxon>Viridiplantae</taxon>
        <taxon>Streptophyta</taxon>
        <taxon>Embryophyta</taxon>
        <taxon>Tracheophyta</taxon>
        <taxon>Spermatophyta</taxon>
        <taxon>Magnoliopsida</taxon>
        <taxon>eudicotyledons</taxon>
        <taxon>Gunneridae</taxon>
        <taxon>Pentapetalae</taxon>
        <taxon>rosids</taxon>
        <taxon>malvids</taxon>
        <taxon>Malvales</taxon>
        <taxon>Malvaceae</taxon>
        <taxon>Malvoideae</taxon>
        <taxon>Gossypium</taxon>
    </lineage>
</organism>
<keyword evidence="1" id="KW-1133">Transmembrane helix</keyword>
<dbReference type="SMART" id="SM00506">
    <property type="entry name" value="A1pp"/>
    <property type="match status" value="1"/>
</dbReference>
<feature type="domain" description="Macro" evidence="2">
    <location>
        <begin position="145"/>
        <end position="325"/>
    </location>
</feature>
<proteinExistence type="predicted"/>
<dbReference type="InterPro" id="IPR043472">
    <property type="entry name" value="Macro_dom-like"/>
</dbReference>
<keyword evidence="1" id="KW-0472">Membrane</keyword>
<dbReference type="SUPFAM" id="SSF52949">
    <property type="entry name" value="Macro domain-like"/>
    <property type="match status" value="1"/>
</dbReference>
<accession>A0A7J8QKS6</accession>
<name>A0A7J8QKS6_GOSRA</name>
<dbReference type="Gene3D" id="3.40.220.10">
    <property type="entry name" value="Leucine Aminopeptidase, subunit E, domain 1"/>
    <property type="match status" value="1"/>
</dbReference>
<protein>
    <recommendedName>
        <fullName evidence="2">Macro domain-containing protein</fullName>
    </recommendedName>
</protein>
<dbReference type="PROSITE" id="PS51154">
    <property type="entry name" value="MACRO"/>
    <property type="match status" value="1"/>
</dbReference>
<dbReference type="AlphaFoldDB" id="A0A7J8QKS6"/>
<comment type="caution">
    <text evidence="3">The sequence shown here is derived from an EMBL/GenBank/DDBJ whole genome shotgun (WGS) entry which is preliminary data.</text>
</comment>
<feature type="transmembrane region" description="Helical" evidence="1">
    <location>
        <begin position="137"/>
        <end position="156"/>
    </location>
</feature>
<evidence type="ECO:0000256" key="1">
    <source>
        <dbReference type="SAM" id="Phobius"/>
    </source>
</evidence>
<evidence type="ECO:0000313" key="3">
    <source>
        <dbReference type="EMBL" id="MBA0601903.1"/>
    </source>
</evidence>
<dbReference type="Pfam" id="PF01661">
    <property type="entry name" value="Macro"/>
    <property type="match status" value="1"/>
</dbReference>
<dbReference type="InterPro" id="IPR002589">
    <property type="entry name" value="Macro_dom"/>
</dbReference>
<evidence type="ECO:0000313" key="4">
    <source>
        <dbReference type="Proteomes" id="UP000593578"/>
    </source>
</evidence>
<reference evidence="3 4" key="1">
    <citation type="journal article" date="2019" name="Genome Biol. Evol.">
        <title>Insights into the evolution of the New World diploid cottons (Gossypium, subgenus Houzingenia) based on genome sequencing.</title>
        <authorList>
            <person name="Grover C.E."/>
            <person name="Arick M.A. 2nd"/>
            <person name="Thrash A."/>
            <person name="Conover J.L."/>
            <person name="Sanders W.S."/>
            <person name="Peterson D.G."/>
            <person name="Frelichowski J.E."/>
            <person name="Scheffler J.A."/>
            <person name="Scheffler B.E."/>
            <person name="Wendel J.F."/>
        </authorList>
    </citation>
    <scope>NUCLEOTIDE SEQUENCE [LARGE SCALE GENOMIC DNA]</scope>
    <source>
        <strain evidence="3">8</strain>
        <tissue evidence="3">Leaf</tissue>
    </source>
</reference>
<evidence type="ECO:0000259" key="2">
    <source>
        <dbReference type="PROSITE" id="PS51154"/>
    </source>
</evidence>
<dbReference type="CDD" id="cd02908">
    <property type="entry name" value="Macro_OAADPr_deacetylase"/>
    <property type="match status" value="1"/>
</dbReference>
<keyword evidence="1" id="KW-0812">Transmembrane</keyword>
<gene>
    <name evidence="3" type="ORF">Gorai_002106</name>
</gene>
<sequence>MISTSILSRGGRGIRFLPFHRHLIPASTTCSTTTLATLSSHPNPTSFKIATKNPAPFQNIVKSSSPVPGIVGFSMMASATAGEDGHFKLSETSVLKINKGDITKWFIDGSSDAIVSPFSLIFSLEFEPYRELALQQLWLDAIYIYVYVLMAIFLWWDIKIKHGDSSNDNHLQVNPANPRMLGGGGADGAIHRAAGPELKEACYKVPEVQPGIRCPTGEARITPGFKLPASHVIHTVGPIYDSDKDPKGSLRNAYKNCLTVAKENNIKYIAFPSISCGVYGYPYEEAATVALSTIKEFANDIKEVHFVLFADDIYDIWTKKAKELL</sequence>